<evidence type="ECO:0000256" key="5">
    <source>
        <dbReference type="PIRSR" id="PIRSR004846-1"/>
    </source>
</evidence>
<feature type="binding site" evidence="5">
    <location>
        <position position="84"/>
    </location>
    <ligand>
        <name>molybdate</name>
        <dbReference type="ChEBI" id="CHEBI:36264"/>
    </ligand>
</feature>
<dbReference type="InterPro" id="IPR050682">
    <property type="entry name" value="ModA/WtpA"/>
</dbReference>
<dbReference type="PROSITE" id="PS51257">
    <property type="entry name" value="PROKAR_LIPOPROTEIN"/>
    <property type="match status" value="1"/>
</dbReference>
<evidence type="ECO:0000256" key="3">
    <source>
        <dbReference type="ARBA" id="ARBA00022723"/>
    </source>
</evidence>
<dbReference type="OrthoDB" id="9785015at2"/>
<dbReference type="SUPFAM" id="SSF53850">
    <property type="entry name" value="Periplasmic binding protein-like II"/>
    <property type="match status" value="1"/>
</dbReference>
<comment type="similarity">
    <text evidence="1">Belongs to the bacterial solute-binding protein ModA family.</text>
</comment>
<evidence type="ECO:0000256" key="2">
    <source>
        <dbReference type="ARBA" id="ARBA00022505"/>
    </source>
</evidence>
<dbReference type="GO" id="GO:0046872">
    <property type="term" value="F:metal ion binding"/>
    <property type="evidence" value="ECO:0007669"/>
    <property type="project" value="UniProtKB-KW"/>
</dbReference>
<dbReference type="CDD" id="cd13537">
    <property type="entry name" value="PBP2_YvgL_like"/>
    <property type="match status" value="1"/>
</dbReference>
<dbReference type="PANTHER" id="PTHR30632:SF0">
    <property type="entry name" value="SULFATE-BINDING PROTEIN"/>
    <property type="match status" value="1"/>
</dbReference>
<dbReference type="KEGG" id="bda:FSZ17_11715"/>
<name>A0A5B8Z4K3_CYTDA</name>
<feature type="region of interest" description="Disordered" evidence="6">
    <location>
        <begin position="24"/>
        <end position="45"/>
    </location>
</feature>
<gene>
    <name evidence="7" type="primary">modA</name>
    <name evidence="7" type="ORF">FSZ17_11715</name>
</gene>
<keyword evidence="8" id="KW-1185">Reference proteome</keyword>
<dbReference type="InterPro" id="IPR005950">
    <property type="entry name" value="ModA"/>
</dbReference>
<dbReference type="PIRSF" id="PIRSF004846">
    <property type="entry name" value="ModA"/>
    <property type="match status" value="1"/>
</dbReference>
<feature type="binding site" evidence="5">
    <location>
        <position position="211"/>
    </location>
    <ligand>
        <name>molybdate</name>
        <dbReference type="ChEBI" id="CHEBI:36264"/>
    </ligand>
</feature>
<dbReference type="GO" id="GO:0015689">
    <property type="term" value="P:molybdate ion transport"/>
    <property type="evidence" value="ECO:0007669"/>
    <property type="project" value="InterPro"/>
</dbReference>
<evidence type="ECO:0000313" key="7">
    <source>
        <dbReference type="EMBL" id="QED47861.1"/>
    </source>
</evidence>
<feature type="binding site" evidence="5">
    <location>
        <position position="193"/>
    </location>
    <ligand>
        <name>molybdate</name>
        <dbReference type="ChEBI" id="CHEBI:36264"/>
    </ligand>
</feature>
<dbReference type="Gene3D" id="3.40.190.10">
    <property type="entry name" value="Periplasmic binding protein-like II"/>
    <property type="match status" value="2"/>
</dbReference>
<dbReference type="Pfam" id="PF13531">
    <property type="entry name" value="SBP_bac_11"/>
    <property type="match status" value="1"/>
</dbReference>
<dbReference type="PANTHER" id="PTHR30632">
    <property type="entry name" value="MOLYBDATE-BINDING PERIPLASMIC PROTEIN"/>
    <property type="match status" value="1"/>
</dbReference>
<dbReference type="GO" id="GO:0030973">
    <property type="term" value="F:molybdate ion binding"/>
    <property type="evidence" value="ECO:0007669"/>
    <property type="project" value="UniProtKB-ARBA"/>
</dbReference>
<protein>
    <submittedName>
        <fullName evidence="7">Molybdate ABC transporter substrate-binding protein</fullName>
    </submittedName>
</protein>
<feature type="binding site" evidence="5">
    <location>
        <position position="56"/>
    </location>
    <ligand>
        <name>molybdate</name>
        <dbReference type="ChEBI" id="CHEBI:36264"/>
    </ligand>
</feature>
<dbReference type="GO" id="GO:1901359">
    <property type="term" value="F:tungstate binding"/>
    <property type="evidence" value="ECO:0007669"/>
    <property type="project" value="UniProtKB-ARBA"/>
</dbReference>
<keyword evidence="2 5" id="KW-0500">Molybdenum</keyword>
<dbReference type="RefSeq" id="WP_057770567.1">
    <property type="nucleotide sequence ID" value="NZ_CP042593.1"/>
</dbReference>
<dbReference type="Proteomes" id="UP000321555">
    <property type="component" value="Chromosome"/>
</dbReference>
<feature type="binding site" evidence="5">
    <location>
        <position position="166"/>
    </location>
    <ligand>
        <name>molybdate</name>
        <dbReference type="ChEBI" id="CHEBI:36264"/>
    </ligand>
</feature>
<dbReference type="STRING" id="1742359.GCA_001439625_00789"/>
<dbReference type="EMBL" id="CP042593">
    <property type="protein sequence ID" value="QED47861.1"/>
    <property type="molecule type" value="Genomic_DNA"/>
</dbReference>
<dbReference type="FunFam" id="3.40.190.10:FF:000035">
    <property type="entry name" value="Molybdate ABC transporter substrate-binding protein"/>
    <property type="match status" value="1"/>
</dbReference>
<dbReference type="AlphaFoldDB" id="A0A5B8Z4K3"/>
<evidence type="ECO:0000313" key="8">
    <source>
        <dbReference type="Proteomes" id="UP000321555"/>
    </source>
</evidence>
<accession>A0A5B8Z4K3</accession>
<dbReference type="NCBIfam" id="TIGR01256">
    <property type="entry name" value="modA"/>
    <property type="match status" value="1"/>
</dbReference>
<keyword evidence="4" id="KW-0732">Signal</keyword>
<evidence type="ECO:0000256" key="6">
    <source>
        <dbReference type="SAM" id="MobiDB-lite"/>
    </source>
</evidence>
<evidence type="ECO:0000256" key="4">
    <source>
        <dbReference type="ARBA" id="ARBA00022729"/>
    </source>
</evidence>
<evidence type="ECO:0000256" key="1">
    <source>
        <dbReference type="ARBA" id="ARBA00009175"/>
    </source>
</evidence>
<dbReference type="InterPro" id="IPR041879">
    <property type="entry name" value="YvgL-like_PBP2"/>
</dbReference>
<keyword evidence="3 5" id="KW-0479">Metal-binding</keyword>
<organism evidence="7 8">
    <name type="scientific">Cytobacillus dafuensis</name>
    <name type="common">Bacillus dafuensis</name>
    <dbReference type="NCBI Taxonomy" id="1742359"/>
    <lineage>
        <taxon>Bacteria</taxon>
        <taxon>Bacillati</taxon>
        <taxon>Bacillota</taxon>
        <taxon>Bacilli</taxon>
        <taxon>Bacillales</taxon>
        <taxon>Bacillaceae</taxon>
        <taxon>Cytobacillus</taxon>
    </lineage>
</organism>
<reference evidence="8" key="1">
    <citation type="submission" date="2019-08" db="EMBL/GenBank/DDBJ databases">
        <authorList>
            <person name="Zheng X."/>
        </authorList>
    </citation>
    <scope>NUCLEOTIDE SEQUENCE [LARGE SCALE GENOMIC DNA]</scope>
    <source>
        <strain evidence="8">FJAT-25496</strain>
    </source>
</reference>
<proteinExistence type="inferred from homology"/>
<sequence>MKTRFSIIFTLICMIILGGCSTDKPASQPDSNTDKQQESSTESSETIELTISAAASLEDTFNEIKPIFEKEHKNIKLLFNFGGSGALQKQIIQGAPVDMFFSAAEDKYDELVTQGIIAENQGMDMLKNTLVLIIPKDAKNSIEGFQNLADLGDGKLALGTPEAVPAGNYGKQTLEHLGLWDKVQDNIVFAKDVRQVLTYVETGNVAAGLVYKTDALTSDKVTVVSEADPESHDPIVYPVGIIKATKHMDEAELFYQFLQEDDSKDIFEKYGFTVLE</sequence>